<name>A0A286NV70_9BACT</name>
<keyword evidence="1" id="KW-0472">Membrane</keyword>
<dbReference type="InterPro" id="IPR024623">
    <property type="entry name" value="YtxH"/>
</dbReference>
<gene>
    <name evidence="2" type="ORF">MEBOL_000420</name>
</gene>
<keyword evidence="1" id="KW-0812">Transmembrane</keyword>
<evidence type="ECO:0000313" key="2">
    <source>
        <dbReference type="EMBL" id="ATB26985.1"/>
    </source>
</evidence>
<proteinExistence type="predicted"/>
<keyword evidence="3" id="KW-1185">Reference proteome</keyword>
<evidence type="ECO:0008006" key="4">
    <source>
        <dbReference type="Google" id="ProtNLM"/>
    </source>
</evidence>
<dbReference type="EMBL" id="CP022163">
    <property type="protein sequence ID" value="ATB26985.1"/>
    <property type="molecule type" value="Genomic_DNA"/>
</dbReference>
<sequence length="98" mass="10423">MLSLKDLKNTAQDLRDLDKDDLLELLGLETRRSSADALLPVLGAFSVGLLLGAGVGLLLAPKPGAELRGDLRTRLKDGQEALTKAADQARAEISNRTS</sequence>
<feature type="transmembrane region" description="Helical" evidence="1">
    <location>
        <begin position="37"/>
        <end position="60"/>
    </location>
</feature>
<dbReference type="AlphaFoldDB" id="A0A286NV70"/>
<dbReference type="OrthoDB" id="5383457at2"/>
<organism evidence="2 3">
    <name type="scientific">Melittangium boletus DSM 14713</name>
    <dbReference type="NCBI Taxonomy" id="1294270"/>
    <lineage>
        <taxon>Bacteria</taxon>
        <taxon>Pseudomonadati</taxon>
        <taxon>Myxococcota</taxon>
        <taxon>Myxococcia</taxon>
        <taxon>Myxococcales</taxon>
        <taxon>Cystobacterineae</taxon>
        <taxon>Archangiaceae</taxon>
        <taxon>Melittangium</taxon>
    </lineage>
</organism>
<keyword evidence="1" id="KW-1133">Transmembrane helix</keyword>
<dbReference type="KEGG" id="mbd:MEBOL_000420"/>
<protein>
    <recommendedName>
        <fullName evidence="4">YtxH domain-containing protein</fullName>
    </recommendedName>
</protein>
<reference evidence="2 3" key="1">
    <citation type="submission" date="2017-06" db="EMBL/GenBank/DDBJ databases">
        <authorList>
            <person name="Kim H.J."/>
            <person name="Triplett B.A."/>
        </authorList>
    </citation>
    <scope>NUCLEOTIDE SEQUENCE [LARGE SCALE GENOMIC DNA]</scope>
    <source>
        <strain evidence="2 3">DSM 14713</strain>
    </source>
</reference>
<dbReference type="Proteomes" id="UP000217289">
    <property type="component" value="Chromosome"/>
</dbReference>
<accession>A0A286NV70</accession>
<dbReference type="Pfam" id="PF12732">
    <property type="entry name" value="YtxH"/>
    <property type="match status" value="1"/>
</dbReference>
<evidence type="ECO:0000256" key="1">
    <source>
        <dbReference type="SAM" id="Phobius"/>
    </source>
</evidence>
<dbReference type="RefSeq" id="WP_095975850.1">
    <property type="nucleotide sequence ID" value="NZ_CP022163.1"/>
</dbReference>
<evidence type="ECO:0000313" key="3">
    <source>
        <dbReference type="Proteomes" id="UP000217289"/>
    </source>
</evidence>